<gene>
    <name evidence="2" type="ORF">SAMN04488047_101676</name>
</gene>
<sequence>MSLLDRLAGRAPVPVFACIGPGMQAVTEHALLSPRLRRAASPREAAVLLRAGAIPERAAAAFGRVHDQLPHPRAVLRWDGQGDPADVITDAWVDLLNGADSDTDRRSDEPPNPWEGKGDHGQGGEGMMGGVPYGRPMAMTGDDIRDGLQLDAYTATVGPFAPMLPPGLTLEITLQGDVIISTSVTAPPFPQGDEASAPHLCAARLLRLLGLNAAAARVARGSSPRALWTRGAIPAGLGEAAKGEDVRARLSAWLAGQAGPYQAPRIGSMLPGLEWHEAMLVLNSYAPDALHRACAEEEEAA</sequence>
<evidence type="ECO:0000313" key="3">
    <source>
        <dbReference type="Proteomes" id="UP000199356"/>
    </source>
</evidence>
<accession>A0A1I5LIX4</accession>
<dbReference type="STRING" id="441119.SAMN04488047_101676"/>
<protein>
    <submittedName>
        <fullName evidence="2">Uncharacterized protein</fullName>
    </submittedName>
</protein>
<proteinExistence type="predicted"/>
<feature type="region of interest" description="Disordered" evidence="1">
    <location>
        <begin position="98"/>
        <end position="130"/>
    </location>
</feature>
<reference evidence="2 3" key="1">
    <citation type="submission" date="2016-10" db="EMBL/GenBank/DDBJ databases">
        <authorList>
            <person name="de Groot N.N."/>
        </authorList>
    </citation>
    <scope>NUCLEOTIDE SEQUENCE [LARGE SCALE GENOMIC DNA]</scope>
    <source>
        <strain evidence="2 3">DSM 19547</strain>
    </source>
</reference>
<keyword evidence="3" id="KW-1185">Reference proteome</keyword>
<organism evidence="2 3">
    <name type="scientific">Tranquillimonas alkanivorans</name>
    <dbReference type="NCBI Taxonomy" id="441119"/>
    <lineage>
        <taxon>Bacteria</taxon>
        <taxon>Pseudomonadati</taxon>
        <taxon>Pseudomonadota</taxon>
        <taxon>Alphaproteobacteria</taxon>
        <taxon>Rhodobacterales</taxon>
        <taxon>Roseobacteraceae</taxon>
        <taxon>Tranquillimonas</taxon>
    </lineage>
</organism>
<dbReference type="Proteomes" id="UP000199356">
    <property type="component" value="Unassembled WGS sequence"/>
</dbReference>
<dbReference type="AlphaFoldDB" id="A0A1I5LIX4"/>
<evidence type="ECO:0000256" key="1">
    <source>
        <dbReference type="SAM" id="MobiDB-lite"/>
    </source>
</evidence>
<name>A0A1I5LIX4_9RHOB</name>
<dbReference type="EMBL" id="FOXA01000001">
    <property type="protein sequence ID" value="SFO97319.1"/>
    <property type="molecule type" value="Genomic_DNA"/>
</dbReference>
<evidence type="ECO:0000313" key="2">
    <source>
        <dbReference type="EMBL" id="SFO97319.1"/>
    </source>
</evidence>